<evidence type="ECO:0000313" key="7">
    <source>
        <dbReference type="Proteomes" id="UP000385207"/>
    </source>
</evidence>
<reference evidence="6 7" key="1">
    <citation type="submission" date="2019-09" db="EMBL/GenBank/DDBJ databases">
        <authorList>
            <person name="Chandra G."/>
            <person name="Truman W A."/>
        </authorList>
    </citation>
    <scope>NUCLEOTIDE SEQUENCE [LARGE SCALE GENOMIC DNA]</scope>
    <source>
        <strain evidence="6">PS862</strain>
    </source>
</reference>
<dbReference type="InterPro" id="IPR000847">
    <property type="entry name" value="LysR_HTH_N"/>
</dbReference>
<accession>A0A5E7MHV2</accession>
<proteinExistence type="inferred from homology"/>
<dbReference type="PROSITE" id="PS50931">
    <property type="entry name" value="HTH_LYSR"/>
    <property type="match status" value="1"/>
</dbReference>
<dbReference type="InterPro" id="IPR005119">
    <property type="entry name" value="LysR_subst-bd"/>
</dbReference>
<evidence type="ECO:0000259" key="5">
    <source>
        <dbReference type="PROSITE" id="PS50931"/>
    </source>
</evidence>
<dbReference type="GO" id="GO:0003677">
    <property type="term" value="F:DNA binding"/>
    <property type="evidence" value="ECO:0007669"/>
    <property type="project" value="UniProtKB-KW"/>
</dbReference>
<evidence type="ECO:0000256" key="3">
    <source>
        <dbReference type="ARBA" id="ARBA00023125"/>
    </source>
</evidence>
<organism evidence="6 7">
    <name type="scientific">Pseudomonas fluorescens</name>
    <dbReference type="NCBI Taxonomy" id="294"/>
    <lineage>
        <taxon>Bacteria</taxon>
        <taxon>Pseudomonadati</taxon>
        <taxon>Pseudomonadota</taxon>
        <taxon>Gammaproteobacteria</taxon>
        <taxon>Pseudomonadales</taxon>
        <taxon>Pseudomonadaceae</taxon>
        <taxon>Pseudomonas</taxon>
    </lineage>
</organism>
<sequence length="313" mass="34579">MDELRRIDLNMLVTLHALLAEKHVTRASVRLHKSQPAVSHALALLRAHFDDPLLIRRNGSMVLTARARALAQPLQDALGNLNSLLGAPSFEPSTAKGRFRLSLSDYAARILLPPLAQKIRHEAPGIDLAISQASREMMISQLLDGELDLALGIFPEVPDAIALQDLFCEGFISLADKKVLPARGGLSLNDWLSRPHVMLALRPDANDEIEQALAARGLKRHIALALPHWSAAVEVLAGTDLILTVASRAVGPMRNHKSLRQFEPPIEIPRFAYQQAWHTRKEGDAAHRWLREAVFKCSQPSHQDCRAGPFNSI</sequence>
<dbReference type="RefSeq" id="WP_150784597.1">
    <property type="nucleotide sequence ID" value="NZ_CABVII010000019.1"/>
</dbReference>
<comment type="similarity">
    <text evidence="1">Belongs to the LysR transcriptional regulatory family.</text>
</comment>
<dbReference type="Gene3D" id="1.10.10.10">
    <property type="entry name" value="Winged helix-like DNA-binding domain superfamily/Winged helix DNA-binding domain"/>
    <property type="match status" value="1"/>
</dbReference>
<dbReference type="GO" id="GO:0003700">
    <property type="term" value="F:DNA-binding transcription factor activity"/>
    <property type="evidence" value="ECO:0007669"/>
    <property type="project" value="InterPro"/>
</dbReference>
<dbReference type="Pfam" id="PF00126">
    <property type="entry name" value="HTH_1"/>
    <property type="match status" value="1"/>
</dbReference>
<dbReference type="EMBL" id="CABVII010000019">
    <property type="protein sequence ID" value="VVP24153.1"/>
    <property type="molecule type" value="Genomic_DNA"/>
</dbReference>
<evidence type="ECO:0000256" key="4">
    <source>
        <dbReference type="ARBA" id="ARBA00023163"/>
    </source>
</evidence>
<dbReference type="SUPFAM" id="SSF53850">
    <property type="entry name" value="Periplasmic binding protein-like II"/>
    <property type="match status" value="1"/>
</dbReference>
<dbReference type="PANTHER" id="PTHR30118">
    <property type="entry name" value="HTH-TYPE TRANSCRIPTIONAL REGULATOR LEUO-RELATED"/>
    <property type="match status" value="1"/>
</dbReference>
<dbReference type="Pfam" id="PF03466">
    <property type="entry name" value="LysR_substrate"/>
    <property type="match status" value="1"/>
</dbReference>
<dbReference type="InterPro" id="IPR050389">
    <property type="entry name" value="LysR-type_TF"/>
</dbReference>
<keyword evidence="4" id="KW-0804">Transcription</keyword>
<dbReference type="CDD" id="cd08465">
    <property type="entry name" value="PBP2_ToxR"/>
    <property type="match status" value="1"/>
</dbReference>
<feature type="domain" description="HTH lysR-type" evidence="5">
    <location>
        <begin position="7"/>
        <end position="64"/>
    </location>
</feature>
<dbReference type="OrthoDB" id="8839911at2"/>
<evidence type="ECO:0000256" key="2">
    <source>
        <dbReference type="ARBA" id="ARBA00023015"/>
    </source>
</evidence>
<protein>
    <submittedName>
        <fullName evidence="6">Nodulation protein D 2</fullName>
    </submittedName>
</protein>
<evidence type="ECO:0000256" key="1">
    <source>
        <dbReference type="ARBA" id="ARBA00009437"/>
    </source>
</evidence>
<dbReference type="SUPFAM" id="SSF46785">
    <property type="entry name" value="Winged helix' DNA-binding domain"/>
    <property type="match status" value="1"/>
</dbReference>
<keyword evidence="2" id="KW-0805">Transcription regulation</keyword>
<keyword evidence="3" id="KW-0238">DNA-binding</keyword>
<dbReference type="InterPro" id="IPR036388">
    <property type="entry name" value="WH-like_DNA-bd_sf"/>
</dbReference>
<dbReference type="InterPro" id="IPR036390">
    <property type="entry name" value="WH_DNA-bd_sf"/>
</dbReference>
<evidence type="ECO:0000313" key="6">
    <source>
        <dbReference type="EMBL" id="VVP24153.1"/>
    </source>
</evidence>
<name>A0A5E7MHV2_PSEFL</name>
<dbReference type="PANTHER" id="PTHR30118:SF15">
    <property type="entry name" value="TRANSCRIPTIONAL REGULATORY PROTEIN"/>
    <property type="match status" value="1"/>
</dbReference>
<gene>
    <name evidence="6" type="primary">nodD2_2</name>
    <name evidence="6" type="ORF">PS862_04012</name>
</gene>
<dbReference type="Proteomes" id="UP000385207">
    <property type="component" value="Unassembled WGS sequence"/>
</dbReference>
<dbReference type="AlphaFoldDB" id="A0A5E7MHV2"/>
<dbReference type="Gene3D" id="3.40.190.10">
    <property type="entry name" value="Periplasmic binding protein-like II"/>
    <property type="match status" value="2"/>
</dbReference>